<dbReference type="EMBL" id="JELY01000662">
    <property type="protein sequence ID" value="KYF58603.1"/>
    <property type="molecule type" value="Genomic_DNA"/>
</dbReference>
<dbReference type="Gene3D" id="1.10.287.1120">
    <property type="entry name" value="Bipartite methylase S protein"/>
    <property type="match status" value="1"/>
</dbReference>
<evidence type="ECO:0000313" key="6">
    <source>
        <dbReference type="Proteomes" id="UP000075420"/>
    </source>
</evidence>
<dbReference type="InterPro" id="IPR044946">
    <property type="entry name" value="Restrct_endonuc_typeI_TRD_sf"/>
</dbReference>
<dbReference type="Gene3D" id="3.90.220.20">
    <property type="entry name" value="DNA methylase specificity domains"/>
    <property type="match status" value="2"/>
</dbReference>
<gene>
    <name evidence="5" type="ORF">BE08_17965</name>
</gene>
<keyword evidence="3" id="KW-0238">DNA-binding</keyword>
<sequence length="437" mass="48453">MSVLLKEILADSRDGEWGQGEAGEDTVEMVVIRGTDFERVRVGDVGDVPKRHVAPRIAERKGLRPADILIETAGGSKDRPTGRTLLLRRSLLRSLSLPVTCASFARFLRVDPSRAEPAYVFWLLQHLYRRGALRKYHTQHTGVARFQYTAFAEGEPLDLPERSVQRRVGDILSAYDDLIENNTKRIKILEEMARSLYREWFVRLRFPGHEKVSLVASPLGEVPAGWAIGTVADTFGITGGGTPSKDVAEYWDGGEIPWFTPSDLTAAGTMFVEESGARITALGLSKSSARLFPARSVMMTSRATIGVIAVNTAPASTNQGFITCIPSDAFPLWVLFHWLKENVPQFLGLAGGSTFKEITKGTFKQIELLIPPRRLVDAYERTAGPIAAQVLRLQRKNAALRATRDLLLPRLVSGQIDVSELARRAPREVRRAARGRR</sequence>
<dbReference type="PANTHER" id="PTHR30408">
    <property type="entry name" value="TYPE-1 RESTRICTION ENZYME ECOKI SPECIFICITY PROTEIN"/>
    <property type="match status" value="1"/>
</dbReference>
<name>A0A150PSH2_SORCE</name>
<dbReference type="CDD" id="cd17273">
    <property type="entry name" value="RMtype1_S_EcoJA69PI-TRD1-CR1_like"/>
    <property type="match status" value="1"/>
</dbReference>
<organism evidence="5 6">
    <name type="scientific">Sorangium cellulosum</name>
    <name type="common">Polyangium cellulosum</name>
    <dbReference type="NCBI Taxonomy" id="56"/>
    <lineage>
        <taxon>Bacteria</taxon>
        <taxon>Pseudomonadati</taxon>
        <taxon>Myxococcota</taxon>
        <taxon>Polyangia</taxon>
        <taxon>Polyangiales</taxon>
        <taxon>Polyangiaceae</taxon>
        <taxon>Sorangium</taxon>
    </lineage>
</organism>
<comment type="similarity">
    <text evidence="1">Belongs to the type-I restriction system S methylase family.</text>
</comment>
<dbReference type="InterPro" id="IPR052021">
    <property type="entry name" value="Type-I_RS_S_subunit"/>
</dbReference>
<dbReference type="Proteomes" id="UP000075420">
    <property type="component" value="Unassembled WGS sequence"/>
</dbReference>
<proteinExistence type="inferred from homology"/>
<dbReference type="GO" id="GO:0003677">
    <property type="term" value="F:DNA binding"/>
    <property type="evidence" value="ECO:0007669"/>
    <property type="project" value="UniProtKB-KW"/>
</dbReference>
<feature type="domain" description="Type I restriction modification DNA specificity" evidence="4">
    <location>
        <begin position="223"/>
        <end position="372"/>
    </location>
</feature>
<dbReference type="SUPFAM" id="SSF116734">
    <property type="entry name" value="DNA methylase specificity domain"/>
    <property type="match status" value="2"/>
</dbReference>
<evidence type="ECO:0000256" key="3">
    <source>
        <dbReference type="ARBA" id="ARBA00023125"/>
    </source>
</evidence>
<evidence type="ECO:0000256" key="1">
    <source>
        <dbReference type="ARBA" id="ARBA00010923"/>
    </source>
</evidence>
<dbReference type="Pfam" id="PF01420">
    <property type="entry name" value="Methylase_S"/>
    <property type="match status" value="1"/>
</dbReference>
<comment type="caution">
    <text evidence="5">The sequence shown here is derived from an EMBL/GenBank/DDBJ whole genome shotgun (WGS) entry which is preliminary data.</text>
</comment>
<dbReference type="InterPro" id="IPR000055">
    <property type="entry name" value="Restrct_endonuc_typeI_TRD"/>
</dbReference>
<keyword evidence="2" id="KW-0680">Restriction system</keyword>
<protein>
    <recommendedName>
        <fullName evidence="4">Type I restriction modification DNA specificity domain-containing protein</fullName>
    </recommendedName>
</protein>
<reference evidence="5 6" key="1">
    <citation type="submission" date="2014-02" db="EMBL/GenBank/DDBJ databases">
        <title>The small core and large imbalanced accessory genome model reveals a collaborative survival strategy of Sorangium cellulosum strains in nature.</title>
        <authorList>
            <person name="Han K."/>
            <person name="Peng R."/>
            <person name="Blom J."/>
            <person name="Li Y.-Z."/>
        </authorList>
    </citation>
    <scope>NUCLEOTIDE SEQUENCE [LARGE SCALE GENOMIC DNA]</scope>
    <source>
        <strain evidence="5 6">So0157-25</strain>
    </source>
</reference>
<dbReference type="AlphaFoldDB" id="A0A150PSH2"/>
<dbReference type="PANTHER" id="PTHR30408:SF13">
    <property type="entry name" value="TYPE I RESTRICTION ENZYME HINDI SPECIFICITY SUBUNIT"/>
    <property type="match status" value="1"/>
</dbReference>
<evidence type="ECO:0000259" key="4">
    <source>
        <dbReference type="Pfam" id="PF01420"/>
    </source>
</evidence>
<evidence type="ECO:0000313" key="5">
    <source>
        <dbReference type="EMBL" id="KYF58603.1"/>
    </source>
</evidence>
<evidence type="ECO:0000256" key="2">
    <source>
        <dbReference type="ARBA" id="ARBA00022747"/>
    </source>
</evidence>
<accession>A0A150PSH2</accession>
<dbReference type="GO" id="GO:0009307">
    <property type="term" value="P:DNA restriction-modification system"/>
    <property type="evidence" value="ECO:0007669"/>
    <property type="project" value="UniProtKB-KW"/>
</dbReference>